<comment type="caution">
    <text evidence="2">The sequence shown here is derived from an EMBL/GenBank/DDBJ whole genome shotgun (WGS) entry which is preliminary data.</text>
</comment>
<organism evidence="2 3">
    <name type="scientific">Stylosanthes scabra</name>
    <dbReference type="NCBI Taxonomy" id="79078"/>
    <lineage>
        <taxon>Eukaryota</taxon>
        <taxon>Viridiplantae</taxon>
        <taxon>Streptophyta</taxon>
        <taxon>Embryophyta</taxon>
        <taxon>Tracheophyta</taxon>
        <taxon>Spermatophyta</taxon>
        <taxon>Magnoliopsida</taxon>
        <taxon>eudicotyledons</taxon>
        <taxon>Gunneridae</taxon>
        <taxon>Pentapetalae</taxon>
        <taxon>rosids</taxon>
        <taxon>fabids</taxon>
        <taxon>Fabales</taxon>
        <taxon>Fabaceae</taxon>
        <taxon>Papilionoideae</taxon>
        <taxon>50 kb inversion clade</taxon>
        <taxon>dalbergioids sensu lato</taxon>
        <taxon>Dalbergieae</taxon>
        <taxon>Pterocarpus clade</taxon>
        <taxon>Stylosanthes</taxon>
    </lineage>
</organism>
<dbReference type="EMBL" id="JASCZI010181437">
    <property type="protein sequence ID" value="MED6183458.1"/>
    <property type="molecule type" value="Genomic_DNA"/>
</dbReference>
<dbReference type="PANTHER" id="PTHR33167">
    <property type="entry name" value="TRANSCRIPTION FACTOR, PUTATIVE (DUF863)-RELATED"/>
    <property type="match status" value="1"/>
</dbReference>
<reference evidence="2 3" key="1">
    <citation type="journal article" date="2023" name="Plants (Basel)">
        <title>Bridging the Gap: Combining Genomics and Transcriptomics Approaches to Understand Stylosanthes scabra, an Orphan Legume from the Brazilian Caatinga.</title>
        <authorList>
            <person name="Ferreira-Neto J.R.C."/>
            <person name="da Silva M.D."/>
            <person name="Binneck E."/>
            <person name="de Melo N.F."/>
            <person name="da Silva R.H."/>
            <person name="de Melo A.L.T.M."/>
            <person name="Pandolfi V."/>
            <person name="Bustamante F.O."/>
            <person name="Brasileiro-Vidal A.C."/>
            <person name="Benko-Iseppon A.M."/>
        </authorList>
    </citation>
    <scope>NUCLEOTIDE SEQUENCE [LARGE SCALE GENOMIC DNA]</scope>
    <source>
        <tissue evidence="2">Leaves</tissue>
    </source>
</reference>
<name>A0ABU6WGU2_9FABA</name>
<evidence type="ECO:0000313" key="2">
    <source>
        <dbReference type="EMBL" id="MED6183458.1"/>
    </source>
</evidence>
<proteinExistence type="predicted"/>
<evidence type="ECO:0000256" key="1">
    <source>
        <dbReference type="SAM" id="MobiDB-lite"/>
    </source>
</evidence>
<accession>A0ABU6WGU2</accession>
<dbReference type="Pfam" id="PF05904">
    <property type="entry name" value="DUF863"/>
    <property type="match status" value="1"/>
</dbReference>
<dbReference type="PANTHER" id="PTHR33167:SF37">
    <property type="entry name" value="DUF863 FAMILY PROTEIN"/>
    <property type="match status" value="1"/>
</dbReference>
<feature type="region of interest" description="Disordered" evidence="1">
    <location>
        <begin position="366"/>
        <end position="391"/>
    </location>
</feature>
<keyword evidence="3" id="KW-1185">Reference proteome</keyword>
<dbReference type="Proteomes" id="UP001341840">
    <property type="component" value="Unassembled WGS sequence"/>
</dbReference>
<protein>
    <submittedName>
        <fullName evidence="2">Uncharacterized protein</fullName>
    </submittedName>
</protein>
<dbReference type="InterPro" id="IPR008581">
    <property type="entry name" value="DUF863_pln"/>
</dbReference>
<feature type="compositionally biased region" description="Basic residues" evidence="1">
    <location>
        <begin position="375"/>
        <end position="386"/>
    </location>
</feature>
<gene>
    <name evidence="2" type="ORF">PIB30_038060</name>
</gene>
<evidence type="ECO:0000313" key="3">
    <source>
        <dbReference type="Proteomes" id="UP001341840"/>
    </source>
</evidence>
<sequence>MTISITMMIPGKGIDLNALLSNGSSVDGEKEHEDHVSLPWLRAKTTCKNKVQNSVRCITIGESRSSHVASKSKKFKTGQWNIGTFSHIVPSVSGSSEIEQKRMKASENYGNKKLFGVPIFDVPHISPKEVSSNTSSMLMRNSCDVELAENSRKTRIFDINLPYEGATPLELDEVVTATLVTKEISPTSEHNSRIQIDLNLTLSDDEAYLMTIPSANKKLKTKIDLEVLDVPLTEDDAILEEKHLETSLASGEGQEEKVEQPQPLQDELMRNAAEAIVALSLVPCDQVDGMMYSSSKSPMLDPLSWLAELISSSKDNLESLCNDSREKDGEDNKELDYFESMTLKLTETKQEDHMLKPIVPEDFKVEETTPLLPTRARKGPARRRRERRDFQKDILPGLASLSRHEVTEDL</sequence>